<name>A0A7W9CT48_9HYPH</name>
<comment type="similarity">
    <text evidence="2 7">Belongs to the UPF0056 (MarC) family.</text>
</comment>
<feature type="transmembrane region" description="Helical" evidence="7">
    <location>
        <begin position="6"/>
        <end position="28"/>
    </location>
</feature>
<evidence type="ECO:0000256" key="6">
    <source>
        <dbReference type="ARBA" id="ARBA00023136"/>
    </source>
</evidence>
<proteinExistence type="inferred from homology"/>
<evidence type="ECO:0000256" key="5">
    <source>
        <dbReference type="ARBA" id="ARBA00022989"/>
    </source>
</evidence>
<keyword evidence="6 7" id="KW-0472">Membrane</keyword>
<dbReference type="PANTHER" id="PTHR33508:SF1">
    <property type="entry name" value="UPF0056 MEMBRANE PROTEIN YHCE"/>
    <property type="match status" value="1"/>
</dbReference>
<dbReference type="Pfam" id="PF01914">
    <property type="entry name" value="MarC"/>
    <property type="match status" value="1"/>
</dbReference>
<evidence type="ECO:0000256" key="7">
    <source>
        <dbReference type="RuleBase" id="RU362048"/>
    </source>
</evidence>
<dbReference type="InterPro" id="IPR002771">
    <property type="entry name" value="Multi_antbiot-R_MarC"/>
</dbReference>
<reference evidence="8 9" key="1">
    <citation type="submission" date="2020-08" db="EMBL/GenBank/DDBJ databases">
        <title>Genomic Encyclopedia of Type Strains, Phase IV (KMG-IV): sequencing the most valuable type-strain genomes for metagenomic binning, comparative biology and taxonomic classification.</title>
        <authorList>
            <person name="Goeker M."/>
        </authorList>
    </citation>
    <scope>NUCLEOTIDE SEQUENCE [LARGE SCALE GENOMIC DNA]</scope>
    <source>
        <strain evidence="8 9">DSM 16268</strain>
    </source>
</reference>
<gene>
    <name evidence="8" type="ORF">GGQ63_000400</name>
</gene>
<sequence length="214" mass="22482">MADYLLNALVTLLVTIDPIGLAPIFLALTSGMTAGQRRDVALRAAIIAGLVLFVFAIAGEGVLTLLGISIPAFRIAGGLLLFWIAFEMVFERRDGRKKKSAEKALAEDQALGIEDVRHIAVFPLAIPLISGPGAISATILLAASAPTFVELVLLLVIIALLIATCVLVFLGANRLDRLLGDTGRTVLTRLLGVLLAALSVQFVADGVRAFVVAS</sequence>
<dbReference type="Proteomes" id="UP000523821">
    <property type="component" value="Unassembled WGS sequence"/>
</dbReference>
<comment type="caution">
    <text evidence="8">The sequence shown here is derived from an EMBL/GenBank/DDBJ whole genome shotgun (WGS) entry which is preliminary data.</text>
</comment>
<accession>A0A7W9CT48</accession>
<organism evidence="8 9">
    <name type="scientific">Prosthecomicrobium pneumaticum</name>
    <dbReference type="NCBI Taxonomy" id="81895"/>
    <lineage>
        <taxon>Bacteria</taxon>
        <taxon>Pseudomonadati</taxon>
        <taxon>Pseudomonadota</taxon>
        <taxon>Alphaproteobacteria</taxon>
        <taxon>Hyphomicrobiales</taxon>
        <taxon>Kaistiaceae</taxon>
        <taxon>Prosthecomicrobium</taxon>
    </lineage>
</organism>
<dbReference type="PANTHER" id="PTHR33508">
    <property type="entry name" value="UPF0056 MEMBRANE PROTEIN YHCE"/>
    <property type="match status" value="1"/>
</dbReference>
<dbReference type="AlphaFoldDB" id="A0A7W9CT48"/>
<keyword evidence="3" id="KW-1003">Cell membrane</keyword>
<evidence type="ECO:0000256" key="3">
    <source>
        <dbReference type="ARBA" id="ARBA00022475"/>
    </source>
</evidence>
<keyword evidence="9" id="KW-1185">Reference proteome</keyword>
<comment type="subcellular location">
    <subcellularLocation>
        <location evidence="1 7">Cell membrane</location>
        <topology evidence="1 7">Multi-pass membrane protein</topology>
    </subcellularLocation>
</comment>
<feature type="transmembrane region" description="Helical" evidence="7">
    <location>
        <begin position="190"/>
        <end position="211"/>
    </location>
</feature>
<keyword evidence="5 7" id="KW-1133">Transmembrane helix</keyword>
<feature type="transmembrane region" description="Helical" evidence="7">
    <location>
        <begin position="65"/>
        <end position="90"/>
    </location>
</feature>
<evidence type="ECO:0000256" key="4">
    <source>
        <dbReference type="ARBA" id="ARBA00022692"/>
    </source>
</evidence>
<dbReference type="NCBIfam" id="TIGR00427">
    <property type="entry name" value="NAAT family transporter"/>
    <property type="match status" value="1"/>
</dbReference>
<evidence type="ECO:0000313" key="9">
    <source>
        <dbReference type="Proteomes" id="UP000523821"/>
    </source>
</evidence>
<feature type="transmembrane region" description="Helical" evidence="7">
    <location>
        <begin position="119"/>
        <end position="145"/>
    </location>
</feature>
<feature type="transmembrane region" description="Helical" evidence="7">
    <location>
        <begin position="151"/>
        <end position="170"/>
    </location>
</feature>
<dbReference type="GO" id="GO:0005886">
    <property type="term" value="C:plasma membrane"/>
    <property type="evidence" value="ECO:0007669"/>
    <property type="project" value="UniProtKB-SubCell"/>
</dbReference>
<keyword evidence="4 7" id="KW-0812">Transmembrane</keyword>
<dbReference type="EMBL" id="JACHOO010000001">
    <property type="protein sequence ID" value="MBB5751357.1"/>
    <property type="molecule type" value="Genomic_DNA"/>
</dbReference>
<evidence type="ECO:0000313" key="8">
    <source>
        <dbReference type="EMBL" id="MBB5751357.1"/>
    </source>
</evidence>
<evidence type="ECO:0000256" key="1">
    <source>
        <dbReference type="ARBA" id="ARBA00004651"/>
    </source>
</evidence>
<feature type="transmembrane region" description="Helical" evidence="7">
    <location>
        <begin position="40"/>
        <end position="59"/>
    </location>
</feature>
<protein>
    <recommendedName>
        <fullName evidence="7">UPF0056 membrane protein</fullName>
    </recommendedName>
</protein>
<dbReference type="RefSeq" id="WP_183851953.1">
    <property type="nucleotide sequence ID" value="NZ_JACHOO010000001.1"/>
</dbReference>
<evidence type="ECO:0000256" key="2">
    <source>
        <dbReference type="ARBA" id="ARBA00009784"/>
    </source>
</evidence>